<evidence type="ECO:0000256" key="1">
    <source>
        <dbReference type="ARBA" id="ARBA00004651"/>
    </source>
</evidence>
<reference evidence="7" key="2">
    <citation type="submission" date="2020-05" db="UniProtKB">
        <authorList>
            <consortium name="EnsemblMetazoa"/>
        </authorList>
    </citation>
    <scope>IDENTIFICATION</scope>
    <source>
        <strain evidence="7">MINIMUS1</strain>
    </source>
</reference>
<keyword evidence="5 6" id="KW-0472">Membrane</keyword>
<dbReference type="GO" id="GO:0050909">
    <property type="term" value="P:sensory perception of taste"/>
    <property type="evidence" value="ECO:0007669"/>
    <property type="project" value="InterPro"/>
</dbReference>
<evidence type="ECO:0000256" key="2">
    <source>
        <dbReference type="ARBA" id="ARBA00022475"/>
    </source>
</evidence>
<accession>A0A182VY38</accession>
<name>A0A182VY38_9DIPT</name>
<dbReference type="GO" id="GO:0005886">
    <property type="term" value="C:plasma membrane"/>
    <property type="evidence" value="ECO:0007669"/>
    <property type="project" value="UniProtKB-SubCell"/>
</dbReference>
<comment type="function">
    <text evidence="6">Gustatory receptor which mediates acceptance or avoidance behavior, depending on its substrates.</text>
</comment>
<evidence type="ECO:0000256" key="5">
    <source>
        <dbReference type="ARBA" id="ARBA00023136"/>
    </source>
</evidence>
<keyword evidence="3 6" id="KW-0812">Transmembrane</keyword>
<keyword evidence="8" id="KW-1185">Reference proteome</keyword>
<sequence>MFDQADQLWKSLLNVCYSLCVITFVLMQQFNIYIIQLDQDFSGWFIITTVLSTCFIILVQALVTGRGMQQLMMELKEINSLLGGVKRPTRYFSATFYTMYSAGMGRSVFRTALLIYLGLRTPGIGAQLLVPSIVVLARVNLQIYLMELIAALLDAIASELSVSLVDDDRYTIDEANATHHCRGILQRTEYLFGRLQKCLLMINTLFGWSTAAIVVLVFIGITFQFRIPMYPMPFYAQIVEVNEIKRILLRPFYNASLWDQINNFIVRTKLQPFEFTANGLYAINYGLFGSTLAASATYIVIMLQFEQKTTG</sequence>
<feature type="transmembrane region" description="Helical" evidence="6">
    <location>
        <begin position="12"/>
        <end position="35"/>
    </location>
</feature>
<dbReference type="STRING" id="112268.A0A182VY38"/>
<organism evidence="7 8">
    <name type="scientific">Anopheles minimus</name>
    <dbReference type="NCBI Taxonomy" id="112268"/>
    <lineage>
        <taxon>Eukaryota</taxon>
        <taxon>Metazoa</taxon>
        <taxon>Ecdysozoa</taxon>
        <taxon>Arthropoda</taxon>
        <taxon>Hexapoda</taxon>
        <taxon>Insecta</taxon>
        <taxon>Pterygota</taxon>
        <taxon>Neoptera</taxon>
        <taxon>Endopterygota</taxon>
        <taxon>Diptera</taxon>
        <taxon>Nematocera</taxon>
        <taxon>Culicoidea</taxon>
        <taxon>Culicidae</taxon>
        <taxon>Anophelinae</taxon>
        <taxon>Anopheles</taxon>
    </lineage>
</organism>
<evidence type="ECO:0000256" key="4">
    <source>
        <dbReference type="ARBA" id="ARBA00022989"/>
    </source>
</evidence>
<evidence type="ECO:0000313" key="7">
    <source>
        <dbReference type="EnsemblMetazoa" id="AMIN002988-PA"/>
    </source>
</evidence>
<dbReference type="Pfam" id="PF08395">
    <property type="entry name" value="7tm_7"/>
    <property type="match status" value="1"/>
</dbReference>
<reference evidence="8" key="1">
    <citation type="submission" date="2013-03" db="EMBL/GenBank/DDBJ databases">
        <title>The Genome Sequence of Anopheles minimus MINIMUS1.</title>
        <authorList>
            <consortium name="The Broad Institute Genomics Platform"/>
            <person name="Neafsey D.E."/>
            <person name="Walton C."/>
            <person name="Walker B."/>
            <person name="Young S.K."/>
            <person name="Zeng Q."/>
            <person name="Gargeya S."/>
            <person name="Fitzgerald M."/>
            <person name="Haas B."/>
            <person name="Abouelleil A."/>
            <person name="Allen A.W."/>
            <person name="Alvarado L."/>
            <person name="Arachchi H.M."/>
            <person name="Berlin A.M."/>
            <person name="Chapman S.B."/>
            <person name="Gainer-Dewar J."/>
            <person name="Goldberg J."/>
            <person name="Griggs A."/>
            <person name="Gujja S."/>
            <person name="Hansen M."/>
            <person name="Howarth C."/>
            <person name="Imamovic A."/>
            <person name="Ireland A."/>
            <person name="Larimer J."/>
            <person name="McCowan C."/>
            <person name="Murphy C."/>
            <person name="Pearson M."/>
            <person name="Poon T.W."/>
            <person name="Priest M."/>
            <person name="Roberts A."/>
            <person name="Saif S."/>
            <person name="Shea T."/>
            <person name="Sisk P."/>
            <person name="Sykes S."/>
            <person name="Wortman J."/>
            <person name="Nusbaum C."/>
            <person name="Birren B."/>
        </authorList>
    </citation>
    <scope>NUCLEOTIDE SEQUENCE [LARGE SCALE GENOMIC DNA]</scope>
    <source>
        <strain evidence="8">MINIMUS1</strain>
    </source>
</reference>
<protein>
    <recommendedName>
        <fullName evidence="6">Gustatory receptor</fullName>
    </recommendedName>
</protein>
<comment type="caution">
    <text evidence="6">Lacks conserved residue(s) required for the propagation of feature annotation.</text>
</comment>
<keyword evidence="4 6" id="KW-1133">Transmembrane helix</keyword>
<feature type="transmembrane region" description="Helical" evidence="6">
    <location>
        <begin position="200"/>
        <end position="225"/>
    </location>
</feature>
<feature type="transmembrane region" description="Helical" evidence="6">
    <location>
        <begin position="41"/>
        <end position="63"/>
    </location>
</feature>
<dbReference type="GO" id="GO:0007165">
    <property type="term" value="P:signal transduction"/>
    <property type="evidence" value="ECO:0007669"/>
    <property type="project" value="UniProtKB-KW"/>
</dbReference>
<evidence type="ECO:0000256" key="6">
    <source>
        <dbReference type="RuleBase" id="RU363108"/>
    </source>
</evidence>
<feature type="transmembrane region" description="Helical" evidence="6">
    <location>
        <begin position="282"/>
        <end position="305"/>
    </location>
</feature>
<dbReference type="EnsemblMetazoa" id="AMIN002988-RA">
    <property type="protein sequence ID" value="AMIN002988-PA"/>
    <property type="gene ID" value="AMIN002988"/>
</dbReference>
<evidence type="ECO:0000256" key="3">
    <source>
        <dbReference type="ARBA" id="ARBA00022692"/>
    </source>
</evidence>
<evidence type="ECO:0000313" key="8">
    <source>
        <dbReference type="Proteomes" id="UP000075920"/>
    </source>
</evidence>
<comment type="subcellular location">
    <subcellularLocation>
        <location evidence="1 6">Cell membrane</location>
        <topology evidence="1 6">Multi-pass membrane protein</topology>
    </subcellularLocation>
</comment>
<keyword evidence="6" id="KW-0675">Receptor</keyword>
<comment type="similarity">
    <text evidence="6">Belongs to the insect chemoreceptor superfamily. Gustatory receptor (GR) family.</text>
</comment>
<dbReference type="InterPro" id="IPR013604">
    <property type="entry name" value="7TM_chemorcpt"/>
</dbReference>
<dbReference type="AlphaFoldDB" id="A0A182VY38"/>
<proteinExistence type="inferred from homology"/>
<dbReference type="Proteomes" id="UP000075920">
    <property type="component" value="Unassembled WGS sequence"/>
</dbReference>
<dbReference type="VEuPathDB" id="VectorBase:AMIN002988"/>
<keyword evidence="6" id="KW-0807">Transducer</keyword>
<keyword evidence="2 6" id="KW-1003">Cell membrane</keyword>